<dbReference type="PANTHER" id="PTHR42926">
    <property type="match status" value="1"/>
</dbReference>
<dbReference type="PIRSF" id="PIRSF039117">
    <property type="entry name" value="KaiC"/>
    <property type="match status" value="1"/>
</dbReference>
<evidence type="ECO:0000256" key="2">
    <source>
        <dbReference type="ARBA" id="ARBA00022553"/>
    </source>
</evidence>
<dbReference type="OrthoDB" id="9787927at2"/>
<name>A0A429YVF1_9HYPH</name>
<keyword evidence="2" id="KW-0597">Phosphoprotein</keyword>
<feature type="domain" description="KaiC" evidence="7">
    <location>
        <begin position="6"/>
        <end position="247"/>
    </location>
</feature>
<evidence type="ECO:0000313" key="8">
    <source>
        <dbReference type="EMBL" id="RST85431.1"/>
    </source>
</evidence>
<protein>
    <recommendedName>
        <fullName evidence="1">non-specific serine/threonine protein kinase</fullName>
        <ecNumber evidence="1">2.7.11.1</ecNumber>
    </recommendedName>
</protein>
<dbReference type="GO" id="GO:0004674">
    <property type="term" value="F:protein serine/threonine kinase activity"/>
    <property type="evidence" value="ECO:0007669"/>
    <property type="project" value="UniProtKB-EC"/>
</dbReference>
<organism evidence="8 9">
    <name type="scientific">Aquibium carbonis</name>
    <dbReference type="NCBI Taxonomy" id="2495581"/>
    <lineage>
        <taxon>Bacteria</taxon>
        <taxon>Pseudomonadati</taxon>
        <taxon>Pseudomonadota</taxon>
        <taxon>Alphaproteobacteria</taxon>
        <taxon>Hyphomicrobiales</taxon>
        <taxon>Phyllobacteriaceae</taxon>
        <taxon>Aquibium</taxon>
    </lineage>
</organism>
<dbReference type="InterPro" id="IPR003593">
    <property type="entry name" value="AAA+_ATPase"/>
</dbReference>
<dbReference type="SMART" id="SM00382">
    <property type="entry name" value="AAA"/>
    <property type="match status" value="2"/>
</dbReference>
<reference evidence="8 9" key="1">
    <citation type="submission" date="2018-12" db="EMBL/GenBank/DDBJ databases">
        <title>Mesorhizobium carbonis sp. nov., isolated from coal mine water.</title>
        <authorList>
            <person name="Xin W."/>
            <person name="Xu Z."/>
            <person name="Xiang F."/>
            <person name="Zhang J."/>
            <person name="Xi L."/>
            <person name="Liu J."/>
        </authorList>
    </citation>
    <scope>NUCLEOTIDE SEQUENCE [LARGE SCALE GENOMIC DNA]</scope>
    <source>
        <strain evidence="8 9">B2.3</strain>
    </source>
</reference>
<dbReference type="Pfam" id="PF06745">
    <property type="entry name" value="ATPase"/>
    <property type="match status" value="2"/>
</dbReference>
<keyword evidence="9" id="KW-1185">Reference proteome</keyword>
<evidence type="ECO:0000256" key="6">
    <source>
        <dbReference type="ARBA" id="ARBA00022801"/>
    </source>
</evidence>
<keyword evidence="5" id="KW-0418">Kinase</keyword>
<dbReference type="Proteomes" id="UP000278398">
    <property type="component" value="Unassembled WGS sequence"/>
</dbReference>
<dbReference type="GO" id="GO:0016787">
    <property type="term" value="F:hydrolase activity"/>
    <property type="evidence" value="ECO:0007669"/>
    <property type="project" value="UniProtKB-KW"/>
</dbReference>
<dbReference type="GO" id="GO:0005524">
    <property type="term" value="F:ATP binding"/>
    <property type="evidence" value="ECO:0007669"/>
    <property type="project" value="InterPro"/>
</dbReference>
<keyword evidence="4" id="KW-0677">Repeat</keyword>
<dbReference type="PROSITE" id="PS51146">
    <property type="entry name" value="KAIC"/>
    <property type="match status" value="2"/>
</dbReference>
<feature type="domain" description="KaiC" evidence="7">
    <location>
        <begin position="249"/>
        <end position="482"/>
    </location>
</feature>
<dbReference type="PANTHER" id="PTHR42926:SF1">
    <property type="entry name" value="CIRCADIAN CLOCK OSCILLATOR PROTEIN KAIC 1"/>
    <property type="match status" value="1"/>
</dbReference>
<keyword evidence="3" id="KW-0808">Transferase</keyword>
<dbReference type="InterPro" id="IPR027417">
    <property type="entry name" value="P-loop_NTPase"/>
</dbReference>
<dbReference type="RefSeq" id="WP_126700987.1">
    <property type="nucleotide sequence ID" value="NZ_RWKW01000056.1"/>
</dbReference>
<dbReference type="Gene3D" id="3.40.50.300">
    <property type="entry name" value="P-loop containing nucleotide triphosphate hydrolases"/>
    <property type="match status" value="2"/>
</dbReference>
<dbReference type="InterPro" id="IPR010624">
    <property type="entry name" value="KaiC_dom"/>
</dbReference>
<gene>
    <name evidence="8" type="ORF">EJC49_15870</name>
</gene>
<dbReference type="AlphaFoldDB" id="A0A429YVF1"/>
<dbReference type="EMBL" id="RWKW01000056">
    <property type="protein sequence ID" value="RST85431.1"/>
    <property type="molecule type" value="Genomic_DNA"/>
</dbReference>
<dbReference type="EC" id="2.7.11.1" evidence="1"/>
<evidence type="ECO:0000256" key="4">
    <source>
        <dbReference type="ARBA" id="ARBA00022737"/>
    </source>
</evidence>
<dbReference type="InterPro" id="IPR051347">
    <property type="entry name" value="Circadian_clock_KaiC-rel"/>
</dbReference>
<dbReference type="CDD" id="cd19488">
    <property type="entry name" value="KaiC-like_N"/>
    <property type="match status" value="1"/>
</dbReference>
<evidence type="ECO:0000256" key="3">
    <source>
        <dbReference type="ARBA" id="ARBA00022679"/>
    </source>
</evidence>
<proteinExistence type="predicted"/>
<evidence type="ECO:0000313" key="9">
    <source>
        <dbReference type="Proteomes" id="UP000278398"/>
    </source>
</evidence>
<keyword evidence="6" id="KW-0378">Hydrolase</keyword>
<evidence type="ECO:0000256" key="1">
    <source>
        <dbReference type="ARBA" id="ARBA00012513"/>
    </source>
</evidence>
<dbReference type="SUPFAM" id="SSF52540">
    <property type="entry name" value="P-loop containing nucleoside triphosphate hydrolases"/>
    <property type="match status" value="2"/>
</dbReference>
<evidence type="ECO:0000259" key="7">
    <source>
        <dbReference type="PROSITE" id="PS51146"/>
    </source>
</evidence>
<sequence length="502" mass="54996">MHHSDPRISTGTEGLDLILNGGLTPGRTYLLEGAPGSGKTTLGLQYLLEGVRVGDRCLYVTLSETSEELHAVASSHGWSLDGIDLFELSSAEEVLGDGRQQTVLHPWEVELSATVELIMKRVDEARPQRLVFDSLSELRLLAQDALRYRRQVLALKQYFAGRNITVILVDDLTGERGERDAHLHSISHGVITLERRTLEFGSARRQLQVQKMRGVEFVGGYHDVAIERGGFLVFPRLIASDFHSPFLGDPISSGVPELDSLLEGGPSRGTCVVLTGPAGCGKSSIALRYALEACERGENATVYAFDERIGTLISRARGMGDNPCAMMEAGCLKVEQMDPADVAPGQFAWMVRQEVEKRGAKVIVIDSLFGYLASMPEEKQLLLQLHELLSYLNQQGVVTLLLNPQHGLMGSMNTGQLNISYIADVVILFRFFEAAGRLRKAISVLKNRSGGHEDAIRELRIDDRGIRIGEPLTAFKGVLSGTPEYVGDSDPLMESRLDAASK</sequence>
<dbReference type="InterPro" id="IPR030665">
    <property type="entry name" value="KaiC"/>
</dbReference>
<evidence type="ECO:0000256" key="5">
    <source>
        <dbReference type="ARBA" id="ARBA00022777"/>
    </source>
</evidence>
<accession>A0A429YVF1</accession>
<comment type="caution">
    <text evidence="8">The sequence shown here is derived from an EMBL/GenBank/DDBJ whole genome shotgun (WGS) entry which is preliminary data.</text>
</comment>
<dbReference type="InterPro" id="IPR014774">
    <property type="entry name" value="KaiC-like_dom"/>
</dbReference>